<dbReference type="GO" id="GO:0016702">
    <property type="term" value="F:oxidoreductase activity, acting on single donors with incorporation of molecular oxygen, incorporation of two atoms of oxygen"/>
    <property type="evidence" value="ECO:0007669"/>
    <property type="project" value="InterPro"/>
</dbReference>
<evidence type="ECO:0000313" key="4">
    <source>
        <dbReference type="Proteomes" id="UP000008021"/>
    </source>
</evidence>
<reference evidence="3" key="1">
    <citation type="submission" date="2015-04" db="UniProtKB">
        <authorList>
            <consortium name="EnsemblPlants"/>
        </authorList>
    </citation>
    <scope>IDENTIFICATION</scope>
</reference>
<dbReference type="EnsemblPlants" id="OMERI05G19370.1">
    <property type="protein sequence ID" value="OMERI05G19370.1"/>
    <property type="gene ID" value="OMERI05G19370"/>
</dbReference>
<dbReference type="STRING" id="40149.A0A0E0DTG9"/>
<accession>A0A0E0DTG9</accession>
<dbReference type="InterPro" id="IPR013819">
    <property type="entry name" value="LipOase_C"/>
</dbReference>
<reference evidence="3" key="2">
    <citation type="submission" date="2018-05" db="EMBL/GenBank/DDBJ databases">
        <title>OmerRS3 (Oryza meridionalis Reference Sequence Version 3).</title>
        <authorList>
            <person name="Zhang J."/>
            <person name="Kudrna D."/>
            <person name="Lee S."/>
            <person name="Talag J."/>
            <person name="Welchert J."/>
            <person name="Wing R.A."/>
        </authorList>
    </citation>
    <scope>NUCLEOTIDE SEQUENCE [LARGE SCALE GENOMIC DNA]</scope>
    <source>
        <strain evidence="3">cv. OR44</strain>
    </source>
</reference>
<keyword evidence="4" id="KW-1185">Reference proteome</keyword>
<proteinExistence type="predicted"/>
<feature type="compositionally biased region" description="Basic residues" evidence="1">
    <location>
        <begin position="20"/>
        <end position="29"/>
    </location>
</feature>
<dbReference type="Gramene" id="OMERI05G19370.1">
    <property type="protein sequence ID" value="OMERI05G19370.1"/>
    <property type="gene ID" value="OMERI05G19370"/>
</dbReference>
<dbReference type="Gene3D" id="4.10.372.10">
    <property type="entry name" value="Lipoxygenase-1, Domain 3"/>
    <property type="match status" value="1"/>
</dbReference>
<protein>
    <recommendedName>
        <fullName evidence="2">Lipoxygenase domain-containing protein</fullName>
    </recommendedName>
</protein>
<dbReference type="HOGENOM" id="CLU_1177010_0_0_1"/>
<feature type="domain" description="Lipoxygenase" evidence="2">
    <location>
        <begin position="118"/>
        <end position="199"/>
    </location>
</feature>
<dbReference type="GO" id="GO:0046872">
    <property type="term" value="F:metal ion binding"/>
    <property type="evidence" value="ECO:0007669"/>
    <property type="project" value="InterPro"/>
</dbReference>
<name>A0A0E0DTG9_9ORYZ</name>
<dbReference type="SUPFAM" id="SSF48484">
    <property type="entry name" value="Lipoxigenase"/>
    <property type="match status" value="1"/>
</dbReference>
<feature type="compositionally biased region" description="Low complexity" evidence="1">
    <location>
        <begin position="93"/>
        <end position="106"/>
    </location>
</feature>
<evidence type="ECO:0000256" key="1">
    <source>
        <dbReference type="SAM" id="MobiDB-lite"/>
    </source>
</evidence>
<dbReference type="InterPro" id="IPR036226">
    <property type="entry name" value="LipOase_C_sf"/>
</dbReference>
<dbReference type="PROSITE" id="PS51393">
    <property type="entry name" value="LIPOXYGENASE_3"/>
    <property type="match status" value="1"/>
</dbReference>
<dbReference type="AlphaFoldDB" id="A0A0E0DTG9"/>
<dbReference type="InterPro" id="IPR027433">
    <property type="entry name" value="Lipoxygenase_dom_3"/>
</dbReference>
<dbReference type="Proteomes" id="UP000008021">
    <property type="component" value="Chromosome 5"/>
</dbReference>
<organism evidence="3">
    <name type="scientific">Oryza meridionalis</name>
    <dbReference type="NCBI Taxonomy" id="40149"/>
    <lineage>
        <taxon>Eukaryota</taxon>
        <taxon>Viridiplantae</taxon>
        <taxon>Streptophyta</taxon>
        <taxon>Embryophyta</taxon>
        <taxon>Tracheophyta</taxon>
        <taxon>Spermatophyta</taxon>
        <taxon>Magnoliopsida</taxon>
        <taxon>Liliopsida</taxon>
        <taxon>Poales</taxon>
        <taxon>Poaceae</taxon>
        <taxon>BOP clade</taxon>
        <taxon>Oryzoideae</taxon>
        <taxon>Oryzeae</taxon>
        <taxon>Oryzinae</taxon>
        <taxon>Oryza</taxon>
    </lineage>
</organism>
<dbReference type="Pfam" id="PF00305">
    <property type="entry name" value="Lipoxygenase"/>
    <property type="match status" value="1"/>
</dbReference>
<feature type="region of interest" description="Disordered" evidence="1">
    <location>
        <begin position="15"/>
        <end position="43"/>
    </location>
</feature>
<evidence type="ECO:0000313" key="3">
    <source>
        <dbReference type="EnsemblPlants" id="OMERI05G19370.1"/>
    </source>
</evidence>
<sequence length="236" mass="25633">MDTLLISFRRSGQAGAAGRRVGRRARRRRGEGGDDAGAGEQGGGGSLLSVLASSLEPTRRRPFSSIAGFFLLFDRTQILSDSLLPRQPPAAPVLPSAAPPCDAASPRRTSNCSPAARPSFFIIDKLFEDGVELPGVEKLGLLDRVVPRLLEHLRDAPDKKILRFEAPANGQKDKFAWLRDEEFARETLAGVNPYAIELVRGRRMHHRVGEPGTSTGATSFFTSGCVTLKLLWLKSS</sequence>
<feature type="region of interest" description="Disordered" evidence="1">
    <location>
        <begin position="90"/>
        <end position="113"/>
    </location>
</feature>
<evidence type="ECO:0000259" key="2">
    <source>
        <dbReference type="PROSITE" id="PS51393"/>
    </source>
</evidence>